<keyword evidence="1" id="KW-0808">Transferase</keyword>
<comment type="caution">
    <text evidence="6">The sequence shown here is derived from an EMBL/GenBank/DDBJ whole genome shotgun (WGS) entry which is preliminary data.</text>
</comment>
<proteinExistence type="predicted"/>
<dbReference type="GO" id="GO:0005634">
    <property type="term" value="C:nucleus"/>
    <property type="evidence" value="ECO:0007669"/>
    <property type="project" value="TreeGrafter"/>
</dbReference>
<protein>
    <recommendedName>
        <fullName evidence="5">UBC core domain-containing protein</fullName>
    </recommendedName>
</protein>
<keyword evidence="4" id="KW-0472">Membrane</keyword>
<evidence type="ECO:0000256" key="1">
    <source>
        <dbReference type="ARBA" id="ARBA00022679"/>
    </source>
</evidence>
<evidence type="ECO:0000313" key="7">
    <source>
        <dbReference type="Proteomes" id="UP000728185"/>
    </source>
</evidence>
<evidence type="ECO:0000256" key="4">
    <source>
        <dbReference type="SAM" id="Phobius"/>
    </source>
</evidence>
<evidence type="ECO:0000256" key="3">
    <source>
        <dbReference type="SAM" id="MobiDB-lite"/>
    </source>
</evidence>
<dbReference type="InterPro" id="IPR000608">
    <property type="entry name" value="UBC"/>
</dbReference>
<keyword evidence="4" id="KW-1133">Transmembrane helix</keyword>
<dbReference type="EMBL" id="LUCM01006482">
    <property type="protein sequence ID" value="KAA0191209.1"/>
    <property type="molecule type" value="Genomic_DNA"/>
</dbReference>
<dbReference type="GO" id="GO:0004869">
    <property type="term" value="F:cysteine-type endopeptidase inhibitor activity"/>
    <property type="evidence" value="ECO:0007669"/>
    <property type="project" value="TreeGrafter"/>
</dbReference>
<keyword evidence="4" id="KW-0812">Transmembrane</keyword>
<dbReference type="GO" id="GO:0016740">
    <property type="term" value="F:transferase activity"/>
    <property type="evidence" value="ECO:0007669"/>
    <property type="project" value="UniProtKB-KW"/>
</dbReference>
<dbReference type="InterPro" id="IPR016135">
    <property type="entry name" value="UBQ-conjugating_enzyme/RWD"/>
</dbReference>
<feature type="transmembrane region" description="Helical" evidence="4">
    <location>
        <begin position="12"/>
        <end position="36"/>
    </location>
</feature>
<dbReference type="PANTHER" id="PTHR46116:SF39">
    <property type="entry name" value="BACULOVIRAL IAP REPEAT-CONTAINING PROTEIN 6"/>
    <property type="match status" value="1"/>
</dbReference>
<dbReference type="GO" id="GO:0043066">
    <property type="term" value="P:negative regulation of apoptotic process"/>
    <property type="evidence" value="ECO:0007669"/>
    <property type="project" value="TreeGrafter"/>
</dbReference>
<dbReference type="CDD" id="cd23810">
    <property type="entry name" value="UBCc_BIRC6"/>
    <property type="match status" value="1"/>
</dbReference>
<dbReference type="SMART" id="SM00212">
    <property type="entry name" value="UBCc"/>
    <property type="match status" value="1"/>
</dbReference>
<dbReference type="Gene3D" id="3.10.110.10">
    <property type="entry name" value="Ubiquitin Conjugating Enzyme"/>
    <property type="match status" value="1"/>
</dbReference>
<keyword evidence="2" id="KW-0833">Ubl conjugation pathway</keyword>
<accession>A0A8E0RY80</accession>
<reference evidence="6" key="1">
    <citation type="submission" date="2019-05" db="EMBL/GenBank/DDBJ databases">
        <title>Annotation for the trematode Fasciolopsis buski.</title>
        <authorList>
            <person name="Choi Y.-J."/>
        </authorList>
    </citation>
    <scope>NUCLEOTIDE SEQUENCE</scope>
    <source>
        <strain evidence="6">HT</strain>
        <tissue evidence="6">Whole worm</tissue>
    </source>
</reference>
<dbReference type="OrthoDB" id="2196114at2759"/>
<organism evidence="6 7">
    <name type="scientific">Fasciolopsis buskii</name>
    <dbReference type="NCBI Taxonomy" id="27845"/>
    <lineage>
        <taxon>Eukaryota</taxon>
        <taxon>Metazoa</taxon>
        <taxon>Spiralia</taxon>
        <taxon>Lophotrochozoa</taxon>
        <taxon>Platyhelminthes</taxon>
        <taxon>Trematoda</taxon>
        <taxon>Digenea</taxon>
        <taxon>Plagiorchiida</taxon>
        <taxon>Echinostomata</taxon>
        <taxon>Echinostomatoidea</taxon>
        <taxon>Fasciolidae</taxon>
        <taxon>Fasciolopsis</taxon>
    </lineage>
</organism>
<feature type="domain" description="UBC core" evidence="5">
    <location>
        <begin position="3408"/>
        <end position="3574"/>
    </location>
</feature>
<keyword evidence="7" id="KW-1185">Reference proteome</keyword>
<dbReference type="PROSITE" id="PS50127">
    <property type="entry name" value="UBC_2"/>
    <property type="match status" value="1"/>
</dbReference>
<sequence length="3658" mass="408250">MYCRHFFTFHTFLHFFTQIIFFWILVGTCFYVRVYLFQHHTQIAHGRARYFPNGYPLSSTRLREIGGDILAGPYLVADFLDSRKQNAFIQLTSPDLIKCRSRFFALHFRVLPSKMVEKIPPLDLTIQCEPRDTHAHEFQNANLSELFAAIGLTVHRFAHTRIWVVPDAAQSPAPPMTTAAAVHEKSHTKVPRMLTKPVSCERAQRLALLRSVKLHADLIRFLAMSPTKRSQEIGRLHPQQGFHIALELLIWIVSLYHHELQWPNAILKQLFQCAADECHKLLENLLVYADRQVVEMGTRLFVALLSLESRWTHSSCRPQPTFHSALFRALSQTDVGENSSSESTAHLVRFLLTAQCASGADSLVNLFSELIRDPHHTLTGQLSKPDARYHMGLCVAQLLRTLTRMMRRYHDKQSRSIQLAPFMKTLEILRSRYGLFFHDFNDPSLFDMRFSQWSPLGPLTRITSEILLAEQTISKVKQRGLASNDGESDPDSTTVMNNAFDESMVHFSANPAGTHPTLPSLANVVPGQYHDFISCVEHNSGSTGNLIRPNVSYLEAVCASPSKASVSKKFPLIPCADPVHTLDSELLLADWISLLRDSRCISSGQTVIQAQSVLCELQDWSTRGLLEVEPLRVAEDNSMHRLPADCVLERVNLFTGLEIPGSSQQSPALTEFLTATKFLCLLPEAYHLLITGMHAGAHRSVTLAFQQPESVDPADFAEPMHLLTDLFIPASPYLTSITVEALLSHKMTTPTGVCKDHTIGTRLLVVSTEIGRNPVVLRDMCPPVPFTKLRISVSARLDCKLSRARIHLGTYFGRSGSFSLPVDNPLREARSWEFAWATGKPLFCDSSSCINQNSAKITSSMLDYIERWKSSALASLYLTQSELVTWLAANNEFDAMKSLGNDLASTNSTNVWFYALDTVRAAQSGSASIGWHGLLTWFYNNQVACPSAPLSQPLDASSSTGSAYNVDSPITRYDHARIMHFAWYTEPIMRLMVRLYVGQMIILLPAELLQAALSYEPSSDYPKDDLLLHLLRCSISVSNQAKRHLSGAIMSLLAHGMTLILGASSTGNASTCPEMTNDNNCISQNVPRTVDFPEPAAFALPDESHATIMCRSAIPLNADVLEHILIEADHLVDYLEHSLTVNSSKRRKTDLSDLISLVLRFLAAVACTSPSTCRLLLTSSKFVRFVDVLLSPINRYSFTVSPVSVRAMHVLFTCFAFTPIVINDSSDADPIHPFDRFCAERLLHSLGHLRRYGACSLSNPLILTDLQQLLIRATCQRIRRVDDEHSTNQFPAVVHCASHTLDALDPQIRLELALHVLDLVHRCLSTGSDVVDEPCGRLFSANRVTPLDECYDWMEARWAVWTVDTIGAPKIDSSAQSEHDLVKNALRTTCCLFAENQSSADPTECQKSDSQMDHLVLLGRLFSELIQSLESELNLYASFVEAILSTLIDLLRISYVPESVCRLVTIASLVGGWDTLNRFARQLFLDASPRSVMDWIVSAMCLLLKKYEVQTQFLQKLNCADSSSPLSCLLLLMLSLCHTDIVTQSARLIQVAISFFLHQSATYPAEIAAALHKNILPENRHTSGASELGQTFIRKTKLPYRQSVNTSNFLTQSLPAGLSAPLTAFGEACHRHWQRVCRLSCNSPISVISCSTVFPGRSCGLDVKEYMTDFAPIAWLHAVEAEDQLTSLTSSLTSYPGQSGAFILYQGPFIKWSTQRPLRWPGIAVGLTSPGWDRPASNNKPPLIFDTPVPGSNLSVTLTVRLPVLVWLRRIEMGLSAETEIYQGPSAVLVEFYRGLAHSTGQTLVGTFTQSGFQIASRSAVDKPVILTPSSPVGRRPNNVVLDFAPCLITHLIIRLYQSERAGKSLALSKLRLLGYHMDDGDWTMRRAASLSGVLTAPESILMSSSISLLHIIHNHVVSASTPKYLLTPTLVDRLLCPLLVVSMQSHRVIDTNRLHAQFASLERSRLPTVDLASIADSLALPPEMTDELASVPARSNSINNWLEASEADSDHASASCFCWICSPYAVILAERILVRLITACGSSAALDFVLGRLLFTEQSVDADQFSKFINDEMVRVLVSVLWNYGSNTSVCGELLEWRKELTIDLTRRVHSACIRSWMLVRENPLQATELCSFAEALGHILCVLCTIHPEFGLELLTDLIQNKCQVDNVQDEVEFVDRLHVLTYIVRAEAVVQRLVSEVNISEAKSAKSSCLVECCSWVNSCFLEQSLRADDSQSVILIIRRIQIITALLKPGQPDPLRSYLRRLVCTGLLSTLFNHCATNSDNFSDVQSIYSQQLAASDWSTSRDCFSRIPPCSQLQSVVVDLCDTLIYPFRVSNLDETCLFDEPRYQLASLIKTRLYQTRECQESHIPDFVQTIILHTLQPVTWTRSVVVFAVPEAGTSRIMIPFDGPPVAIRLTPVLSSSSAVAFIQRTRRDIRSAIQPKHYAHPSWNQAILIIEVDGSLPDCDAKLIWNKPQVNVAQLRIIVSTFLHPTFLREPEQDVSVMDYAISSNLANFDLSVSGRYPLPGQTLHSLQCDDAVPLIQGSSEHWTVEQLVHLVHGSEQNGFEPLVLFIRPRSLHGVPPMEAAKVNLEEEFTKSISGRSFGLSESSFLAVLSECGVIRALADCTAYLFHSRCSVNESVRFSTVSHQPTVAQPSHLELMKQDFTCPTPVCPTVLQNWLHYLSKVRVSYFSLDRPKFPLVPRLLTKISKPDYTSVASESSLVQNTPMCGMLVFLLLLPLDGYAESLADVTNHFTDGTDSKPSAAASTCEMSNVFLIDLVKSILKLAQPLPLQQLINATATANTRQKDTIKTTQLIESPAEWSLRHLLFQALNQLCDRWVADEAKPVQLFVRQHLENGVLDLILSFLSTVTLRLNRSPNSSFLLPDRVSLILAARLEFERELSSLTDSALRKSDETRYSMGFPNQSSHMAKGTGFASGCSESRWNAGTIRIKSAQEDNDAIVLLHVLTTFFKTLIHRPRQGDTGVEVAELSNYVHLISRTLARYDFVRVLIAYLRNESALDLDNRVPLYRTLVLLIRVIVHLPAFHWILVTGSTYVESELQAIITECSQLDTRWSYLEAVDSEDTEITQDCDALLETLPRDCPARLINQILQILTIYETQLRKLGLKTNTDQSLESNPPRPGTSSRSRCSLVRQKSIRYRKHNWRLVNRDQHSTQIDAHQKIFISEPSDSELLPVLSEDENSGEASIDHLEENKLELPSGDFSDVGQSIDVTIGWSNAHESRANVIPSGGEMNCTEKDIPDIPFLDSEAVEELNQGYDASNQSNTTERVQQLHILLMELRATVALVSFAVNTVYRRLSRDLCLHTSSSEIMPPNNQLGIRVSNPVDDVSNSTADLSLAYCDRLRPLQFGMLDMLSDPVNGEVFSLVPHQFSESAAQSEGLTLRPTDIGKPTWPFASMKNDQSTSSVSGSNTLARARRLAQEALITGPSDTPYQNGCFLFDIFAPTDYPNSPPLFHLKTTGYGTVRFNPNLYQNGMVCLSILNTWRGAPEEKWDPATSSLLQVLISIQSLVFVPEPFFNEPGIEADHEHAELMNESKIYNFGIRNETVRWAILDQLRNPPAGFEAVVLNHFYLKKAEILPQVQQWIEECESAKLLNFDSTCLKANFEALKAEFDKLDDRIAAWNHDHPTPSKYPPS</sequence>
<evidence type="ECO:0000256" key="2">
    <source>
        <dbReference type="ARBA" id="ARBA00022786"/>
    </source>
</evidence>
<dbReference type="SUPFAM" id="SSF54495">
    <property type="entry name" value="UBC-like"/>
    <property type="match status" value="1"/>
</dbReference>
<name>A0A8E0RY80_9TREM</name>
<gene>
    <name evidence="6" type="ORF">FBUS_02329</name>
</gene>
<dbReference type="PANTHER" id="PTHR46116">
    <property type="entry name" value="(E3-INDEPENDENT) E2 UBIQUITIN-CONJUGATING ENZYME"/>
    <property type="match status" value="1"/>
</dbReference>
<dbReference type="Proteomes" id="UP000728185">
    <property type="component" value="Unassembled WGS sequence"/>
</dbReference>
<feature type="region of interest" description="Disordered" evidence="3">
    <location>
        <begin position="3132"/>
        <end position="3151"/>
    </location>
</feature>
<evidence type="ECO:0000313" key="6">
    <source>
        <dbReference type="EMBL" id="KAA0191209.1"/>
    </source>
</evidence>
<dbReference type="Pfam" id="PF00179">
    <property type="entry name" value="UQ_con"/>
    <property type="match status" value="1"/>
</dbReference>
<evidence type="ECO:0000259" key="5">
    <source>
        <dbReference type="PROSITE" id="PS50127"/>
    </source>
</evidence>